<organism evidence="2 3">
    <name type="scientific">Enterococcus diestrammenae</name>
    <dbReference type="NCBI Taxonomy" id="1155073"/>
    <lineage>
        <taxon>Bacteria</taxon>
        <taxon>Bacillati</taxon>
        <taxon>Bacillota</taxon>
        <taxon>Bacilli</taxon>
        <taxon>Lactobacillales</taxon>
        <taxon>Enterococcaceae</taxon>
        <taxon>Enterococcus</taxon>
    </lineage>
</organism>
<name>A0ABV0F2K0_9ENTE</name>
<dbReference type="InterPro" id="IPR010359">
    <property type="entry name" value="IrrE_HExxH"/>
</dbReference>
<reference evidence="2 3" key="2">
    <citation type="submission" date="2024-02" db="EMBL/GenBank/DDBJ databases">
        <title>The Genome Sequence of Enterococcus diestrammenae JM9A.</title>
        <authorList>
            <person name="Earl A."/>
            <person name="Manson A."/>
            <person name="Gilmore M."/>
            <person name="Sanders J."/>
            <person name="Shea T."/>
            <person name="Howe W."/>
            <person name="Livny J."/>
            <person name="Cuomo C."/>
            <person name="Neafsey D."/>
            <person name="Birren B."/>
        </authorList>
    </citation>
    <scope>NUCLEOTIDE SEQUENCE [LARGE SCALE GENOMIC DNA]</scope>
    <source>
        <strain evidence="2 3">JM9A</strain>
    </source>
</reference>
<evidence type="ECO:0000313" key="2">
    <source>
        <dbReference type="EMBL" id="MEO1782281.1"/>
    </source>
</evidence>
<dbReference type="RefSeq" id="WP_161868868.1">
    <property type="nucleotide sequence ID" value="NZ_MAEI02000001.1"/>
</dbReference>
<keyword evidence="3" id="KW-1185">Reference proteome</keyword>
<dbReference type="EMBL" id="MAEI02000001">
    <property type="protein sequence ID" value="MEO1782281.1"/>
    <property type="molecule type" value="Genomic_DNA"/>
</dbReference>
<comment type="caution">
    <text evidence="2">The sequence shown here is derived from an EMBL/GenBank/DDBJ whole genome shotgun (WGS) entry which is preliminary data.</text>
</comment>
<proteinExistence type="predicted"/>
<evidence type="ECO:0000259" key="1">
    <source>
        <dbReference type="Pfam" id="PF06114"/>
    </source>
</evidence>
<dbReference type="Pfam" id="PF06114">
    <property type="entry name" value="Peptidase_M78"/>
    <property type="match status" value="1"/>
</dbReference>
<protein>
    <recommendedName>
        <fullName evidence="1">IrrE N-terminal-like domain-containing protein</fullName>
    </recommendedName>
</protein>
<reference evidence="3" key="1">
    <citation type="submission" date="2016-06" db="EMBL/GenBank/DDBJ databases">
        <title>Four novel species of enterococci isolated from chicken manure.</title>
        <authorList>
            <person name="Van Tyne D."/>
        </authorList>
    </citation>
    <scope>NUCLEOTIDE SEQUENCE [LARGE SCALE GENOMIC DNA]</scope>
    <source>
        <strain evidence="3">JM9A</strain>
    </source>
</reference>
<gene>
    <name evidence="2" type="ORF">BAU18_001874</name>
</gene>
<dbReference type="Proteomes" id="UP001429357">
    <property type="component" value="Unassembled WGS sequence"/>
</dbReference>
<accession>A0ABV0F2K0</accession>
<feature type="domain" description="IrrE N-terminal-like" evidence="1">
    <location>
        <begin position="33"/>
        <end position="119"/>
    </location>
</feature>
<sequence>MQQDEKLMSAFPHLTYLYDPIMPDKQKGWICDDVVYLNPRQTKTELTCTIAEEIGHYLTSVGDIVDQNTNEKRKQERKARDAGSLLLVTPFDIIDCFDNGCREIWECAEYLSVTEETFKTAVKWYARKYDGVITEDKHTIWFHKDGTMSVYKSLI</sequence>
<evidence type="ECO:0000313" key="3">
    <source>
        <dbReference type="Proteomes" id="UP001429357"/>
    </source>
</evidence>